<protein>
    <submittedName>
        <fullName evidence="2">Uncharacterized protein</fullName>
    </submittedName>
</protein>
<keyword evidence="3" id="KW-1185">Reference proteome</keyword>
<reference evidence="2 3" key="1">
    <citation type="submission" date="2017-12" db="EMBL/GenBank/DDBJ databases">
        <title>Integrating genomic resources of turbot (Scophthalmus maximus) in depth evaluation of genetic and physical mapping variation across individuals.</title>
        <authorList>
            <person name="Martinez P."/>
        </authorList>
    </citation>
    <scope>NUCLEOTIDE SEQUENCE [LARGE SCALE GENOMIC DNA]</scope>
</reference>
<evidence type="ECO:0000256" key="1">
    <source>
        <dbReference type="SAM" id="MobiDB-lite"/>
    </source>
</evidence>
<proteinExistence type="predicted"/>
<dbReference type="Proteomes" id="UP000246464">
    <property type="component" value="Chromosome 8"/>
</dbReference>
<sequence length="98" mass="10385">MALLPLLPTRNRSAGSAAAPGWTSEDSDDCAQGERDDVVRILFDWLAHTSTSFHTQNMNPAGVKSIVCLSSLLSPVTDSPPVDVVVPPGVTPQDELLT</sequence>
<evidence type="ECO:0000313" key="2">
    <source>
        <dbReference type="EMBL" id="AWP05837.1"/>
    </source>
</evidence>
<dbReference type="EMBL" id="CP026250">
    <property type="protein sequence ID" value="AWP05837.1"/>
    <property type="molecule type" value="Genomic_DNA"/>
</dbReference>
<dbReference type="AlphaFoldDB" id="A0A2U9BNY6"/>
<feature type="region of interest" description="Disordered" evidence="1">
    <location>
        <begin position="1"/>
        <end position="33"/>
    </location>
</feature>
<organism evidence="2 3">
    <name type="scientific">Scophthalmus maximus</name>
    <name type="common">Turbot</name>
    <name type="synonym">Psetta maxima</name>
    <dbReference type="NCBI Taxonomy" id="52904"/>
    <lineage>
        <taxon>Eukaryota</taxon>
        <taxon>Metazoa</taxon>
        <taxon>Chordata</taxon>
        <taxon>Craniata</taxon>
        <taxon>Vertebrata</taxon>
        <taxon>Euteleostomi</taxon>
        <taxon>Actinopterygii</taxon>
        <taxon>Neopterygii</taxon>
        <taxon>Teleostei</taxon>
        <taxon>Neoteleostei</taxon>
        <taxon>Acanthomorphata</taxon>
        <taxon>Carangaria</taxon>
        <taxon>Pleuronectiformes</taxon>
        <taxon>Pleuronectoidei</taxon>
        <taxon>Scophthalmidae</taxon>
        <taxon>Scophthalmus</taxon>
    </lineage>
</organism>
<evidence type="ECO:0000313" key="3">
    <source>
        <dbReference type="Proteomes" id="UP000246464"/>
    </source>
</evidence>
<accession>A0A2U9BNY6</accession>
<gene>
    <name evidence="2" type="ORF">SMAX5B_007415</name>
</gene>
<name>A0A2U9BNY6_SCOMX</name>